<evidence type="ECO:0000256" key="5">
    <source>
        <dbReference type="ARBA" id="ARBA00022980"/>
    </source>
</evidence>
<evidence type="ECO:0000259" key="9">
    <source>
        <dbReference type="Pfam" id="PF00177"/>
    </source>
</evidence>
<dbReference type="InterPro" id="IPR023798">
    <property type="entry name" value="Ribosomal_uS7_dom"/>
</dbReference>
<dbReference type="PANTHER" id="PTHR11205">
    <property type="entry name" value="RIBOSOMAL PROTEIN S7"/>
    <property type="match status" value="1"/>
</dbReference>
<dbReference type="NCBIfam" id="TIGR01029">
    <property type="entry name" value="rpsG_bact"/>
    <property type="match status" value="1"/>
</dbReference>
<reference evidence="10 11" key="2">
    <citation type="submission" date="2008-10" db="EMBL/GenBank/DDBJ databases">
        <title>Draft genome sequence of Anaerococcus hydrogenalis (DSM 7454).</title>
        <authorList>
            <person name="Sudarsanam P."/>
            <person name="Ley R."/>
            <person name="Guruge J."/>
            <person name="Turnbaugh P.J."/>
            <person name="Mahowald M."/>
            <person name="Liep D."/>
            <person name="Gordon J."/>
        </authorList>
    </citation>
    <scope>NUCLEOTIDE SEQUENCE [LARGE SCALE GENOMIC DNA]</scope>
    <source>
        <strain evidence="10 11">DSM 7454</strain>
    </source>
</reference>
<evidence type="ECO:0000256" key="8">
    <source>
        <dbReference type="RuleBase" id="RU003619"/>
    </source>
</evidence>
<evidence type="ECO:0000256" key="3">
    <source>
        <dbReference type="ARBA" id="ARBA00022730"/>
    </source>
</evidence>
<keyword evidence="3 7" id="KW-0699">rRNA-binding</keyword>
<dbReference type="Proteomes" id="UP000005451">
    <property type="component" value="Unassembled WGS sequence"/>
</dbReference>
<reference evidence="10 11" key="1">
    <citation type="submission" date="2008-09" db="EMBL/GenBank/DDBJ databases">
        <authorList>
            <person name="Fulton L."/>
            <person name="Clifton S."/>
            <person name="Fulton B."/>
            <person name="Xu J."/>
            <person name="Minx P."/>
            <person name="Pepin K.H."/>
            <person name="Johnson M."/>
            <person name="Thiruvilangam P."/>
            <person name="Bhonagiri V."/>
            <person name="Nash W.E."/>
            <person name="Mardis E.R."/>
            <person name="Wilson R.K."/>
        </authorList>
    </citation>
    <scope>NUCLEOTIDE SEQUENCE [LARGE SCALE GENOMIC DNA]</scope>
    <source>
        <strain evidence="10 11">DSM 7454</strain>
    </source>
</reference>
<protein>
    <recommendedName>
        <fullName evidence="7">Small ribosomal subunit protein uS7</fullName>
    </recommendedName>
</protein>
<sequence length="185" mass="21003">MCTQTALRSFKALWSSTKDITKLVKEGSKVSRKGHIPKREVMPDAKYNDRVVTKLINNVMLDGKKGVATKIVYDAFEIVGETSGNDPLEVFYQALENIMPTLEVKARRIGGANYQVPMEVRPERRQTLGLRWLVNFSRARGEKTMVERLSKEILDASNNAGASVKRKEEMHRAAEANKAFAHYRY</sequence>
<dbReference type="STRING" id="561177.ANHYDRO_00395"/>
<organism evidence="10 11">
    <name type="scientific">Anaerococcus hydrogenalis DSM 7454</name>
    <dbReference type="NCBI Taxonomy" id="561177"/>
    <lineage>
        <taxon>Bacteria</taxon>
        <taxon>Bacillati</taxon>
        <taxon>Bacillota</taxon>
        <taxon>Tissierellia</taxon>
        <taxon>Tissierellales</taxon>
        <taxon>Peptoniphilaceae</taxon>
        <taxon>Anaerococcus</taxon>
    </lineage>
</organism>
<dbReference type="HAMAP" id="MF_00480_B">
    <property type="entry name" value="Ribosomal_uS7_B"/>
    <property type="match status" value="1"/>
</dbReference>
<keyword evidence="5 7" id="KW-0689">Ribosomal protein</keyword>
<evidence type="ECO:0000256" key="1">
    <source>
        <dbReference type="ARBA" id="ARBA00007151"/>
    </source>
</evidence>
<comment type="caution">
    <text evidence="10">The sequence shown here is derived from an EMBL/GenBank/DDBJ whole genome shotgun (WGS) entry which is preliminary data.</text>
</comment>
<dbReference type="FunFam" id="1.10.455.10:FF:000001">
    <property type="entry name" value="30S ribosomal protein S7"/>
    <property type="match status" value="1"/>
</dbReference>
<comment type="subunit">
    <text evidence="7">Part of the 30S ribosomal subunit. Contacts proteins S9 and S11.</text>
</comment>
<dbReference type="InterPro" id="IPR036823">
    <property type="entry name" value="Ribosomal_uS7_dom_sf"/>
</dbReference>
<evidence type="ECO:0000256" key="6">
    <source>
        <dbReference type="ARBA" id="ARBA00023274"/>
    </source>
</evidence>
<dbReference type="eggNOG" id="COG0049">
    <property type="taxonomic scope" value="Bacteria"/>
</dbReference>
<proteinExistence type="inferred from homology"/>
<dbReference type="EMBL" id="ABXA01000011">
    <property type="protein sequence ID" value="EEB36723.1"/>
    <property type="molecule type" value="Genomic_DNA"/>
</dbReference>
<comment type="function">
    <text evidence="7">One of the primary rRNA binding proteins, it binds directly to 16S rRNA where it nucleates assembly of the head domain of the 30S subunit. Is located at the subunit interface close to the decoding center, probably blocks exit of the E-site tRNA.</text>
</comment>
<keyword evidence="6 7" id="KW-0687">Ribonucleoprotein</keyword>
<dbReference type="GO" id="GO:0003735">
    <property type="term" value="F:structural constituent of ribosome"/>
    <property type="evidence" value="ECO:0007669"/>
    <property type="project" value="InterPro"/>
</dbReference>
<accession>B6W749</accession>
<dbReference type="AlphaFoldDB" id="B6W749"/>
<evidence type="ECO:0000313" key="10">
    <source>
        <dbReference type="EMBL" id="EEB36723.1"/>
    </source>
</evidence>
<dbReference type="PROSITE" id="PS00052">
    <property type="entry name" value="RIBOSOMAL_S7"/>
    <property type="match status" value="1"/>
</dbReference>
<evidence type="ECO:0000313" key="11">
    <source>
        <dbReference type="Proteomes" id="UP000005451"/>
    </source>
</evidence>
<dbReference type="GO" id="GO:0019843">
    <property type="term" value="F:rRNA binding"/>
    <property type="evidence" value="ECO:0007669"/>
    <property type="project" value="UniProtKB-UniRule"/>
</dbReference>
<evidence type="ECO:0000256" key="4">
    <source>
        <dbReference type="ARBA" id="ARBA00022884"/>
    </source>
</evidence>
<dbReference type="GO" id="GO:0015935">
    <property type="term" value="C:small ribosomal subunit"/>
    <property type="evidence" value="ECO:0007669"/>
    <property type="project" value="InterPro"/>
</dbReference>
<dbReference type="GO" id="GO:0006412">
    <property type="term" value="P:translation"/>
    <property type="evidence" value="ECO:0007669"/>
    <property type="project" value="UniProtKB-UniRule"/>
</dbReference>
<dbReference type="GO" id="GO:0000049">
    <property type="term" value="F:tRNA binding"/>
    <property type="evidence" value="ECO:0007669"/>
    <property type="project" value="UniProtKB-UniRule"/>
</dbReference>
<keyword evidence="4 7" id="KW-0694">RNA-binding</keyword>
<evidence type="ECO:0000256" key="2">
    <source>
        <dbReference type="ARBA" id="ARBA00022555"/>
    </source>
</evidence>
<name>B6W749_9FIRM</name>
<dbReference type="Pfam" id="PF00177">
    <property type="entry name" value="Ribosomal_S7"/>
    <property type="match status" value="1"/>
</dbReference>
<comment type="similarity">
    <text evidence="1 7 8">Belongs to the universal ribosomal protein uS7 family.</text>
</comment>
<dbReference type="InterPro" id="IPR005717">
    <property type="entry name" value="Ribosomal_uS7_bac/org-type"/>
</dbReference>
<gene>
    <name evidence="7 10" type="primary">rpsG</name>
    <name evidence="10" type="ORF">ANHYDRO_00395</name>
</gene>
<feature type="domain" description="Small ribosomal subunit protein uS7" evidence="9">
    <location>
        <begin position="31"/>
        <end position="178"/>
    </location>
</feature>
<dbReference type="InterPro" id="IPR020606">
    <property type="entry name" value="Ribosomal_uS7_CS"/>
</dbReference>
<dbReference type="InterPro" id="IPR000235">
    <property type="entry name" value="Ribosomal_uS7"/>
</dbReference>
<keyword evidence="2 7" id="KW-0820">tRNA-binding</keyword>
<dbReference type="CDD" id="cd14869">
    <property type="entry name" value="uS7_Bacteria"/>
    <property type="match status" value="1"/>
</dbReference>
<dbReference type="Gene3D" id="1.10.455.10">
    <property type="entry name" value="Ribosomal protein S7 domain"/>
    <property type="match status" value="1"/>
</dbReference>
<dbReference type="SUPFAM" id="SSF47973">
    <property type="entry name" value="Ribosomal protein S7"/>
    <property type="match status" value="1"/>
</dbReference>
<dbReference type="PIRSF" id="PIRSF002122">
    <property type="entry name" value="RPS7p_RPS7a_RPS5e_RPS7o"/>
    <property type="match status" value="1"/>
</dbReference>
<evidence type="ECO:0000256" key="7">
    <source>
        <dbReference type="HAMAP-Rule" id="MF_00480"/>
    </source>
</evidence>